<keyword evidence="2" id="KW-1185">Reference proteome</keyword>
<sequence length="64" mass="7197">MHLLELPLVLSLVHDPMIATVLSRRCSDAMHRTRSSAEVRVDEREASTRSVTLMRHLARMLGGS</sequence>
<proteinExistence type="predicted"/>
<name>A0A1K0FI77_9ACTN</name>
<dbReference type="EMBL" id="MEIA01000214">
    <property type="protein sequence ID" value="OJF12543.1"/>
    <property type="molecule type" value="Genomic_DNA"/>
</dbReference>
<reference evidence="1 2" key="1">
    <citation type="submission" date="2016-09" db="EMBL/GenBank/DDBJ databases">
        <title>Couchioplanes caeruleus draft genome sequence.</title>
        <authorList>
            <person name="Sheehan J."/>
            <person name="Caffrey P."/>
        </authorList>
    </citation>
    <scope>NUCLEOTIDE SEQUENCE [LARGE SCALE GENOMIC DNA]</scope>
    <source>
        <strain evidence="1 2">DSM 43634</strain>
    </source>
</reference>
<comment type="caution">
    <text evidence="1">The sequence shown here is derived from an EMBL/GenBank/DDBJ whole genome shotgun (WGS) entry which is preliminary data.</text>
</comment>
<accession>A0A1K0FI77</accession>
<protein>
    <submittedName>
        <fullName evidence="1">Uncharacterized protein</fullName>
    </submittedName>
</protein>
<evidence type="ECO:0000313" key="2">
    <source>
        <dbReference type="Proteomes" id="UP000182486"/>
    </source>
</evidence>
<dbReference type="Proteomes" id="UP000182486">
    <property type="component" value="Unassembled WGS sequence"/>
</dbReference>
<dbReference type="AlphaFoldDB" id="A0A1K0FI77"/>
<organism evidence="1 2">
    <name type="scientific">Couchioplanes caeruleus subsp. caeruleus</name>
    <dbReference type="NCBI Taxonomy" id="56427"/>
    <lineage>
        <taxon>Bacteria</taxon>
        <taxon>Bacillati</taxon>
        <taxon>Actinomycetota</taxon>
        <taxon>Actinomycetes</taxon>
        <taxon>Micromonosporales</taxon>
        <taxon>Micromonosporaceae</taxon>
        <taxon>Couchioplanes</taxon>
    </lineage>
</organism>
<gene>
    <name evidence="1" type="ORF">BG844_20095</name>
</gene>
<evidence type="ECO:0000313" key="1">
    <source>
        <dbReference type="EMBL" id="OJF12543.1"/>
    </source>
</evidence>